<dbReference type="Proteomes" id="UP000789901">
    <property type="component" value="Unassembled WGS sequence"/>
</dbReference>
<sequence>AEISIDPNTKLWNEQLQTTSTHLSPDSTIKNACKELYAFDNLQPIDKGKETASTSDKYSPIPVLNNLIARASKVSIQEQAISTIALPTETVSIAVSDDFHRFAAV</sequence>
<keyword evidence="2" id="KW-1185">Reference proteome</keyword>
<feature type="non-terminal residue" evidence="1">
    <location>
        <position position="1"/>
    </location>
</feature>
<name>A0ABN7UGF4_GIGMA</name>
<organism evidence="1 2">
    <name type="scientific">Gigaspora margarita</name>
    <dbReference type="NCBI Taxonomy" id="4874"/>
    <lineage>
        <taxon>Eukaryota</taxon>
        <taxon>Fungi</taxon>
        <taxon>Fungi incertae sedis</taxon>
        <taxon>Mucoromycota</taxon>
        <taxon>Glomeromycotina</taxon>
        <taxon>Glomeromycetes</taxon>
        <taxon>Diversisporales</taxon>
        <taxon>Gigasporaceae</taxon>
        <taxon>Gigaspora</taxon>
    </lineage>
</organism>
<proteinExistence type="predicted"/>
<protein>
    <submittedName>
        <fullName evidence="1">16985_t:CDS:1</fullName>
    </submittedName>
</protein>
<comment type="caution">
    <text evidence="1">The sequence shown here is derived from an EMBL/GenBank/DDBJ whole genome shotgun (WGS) entry which is preliminary data.</text>
</comment>
<reference evidence="1 2" key="1">
    <citation type="submission" date="2021-06" db="EMBL/GenBank/DDBJ databases">
        <authorList>
            <person name="Kallberg Y."/>
            <person name="Tangrot J."/>
            <person name="Rosling A."/>
        </authorList>
    </citation>
    <scope>NUCLEOTIDE SEQUENCE [LARGE SCALE GENOMIC DNA]</scope>
    <source>
        <strain evidence="1 2">120-4 pot B 10/14</strain>
    </source>
</reference>
<dbReference type="EMBL" id="CAJVQB010002884">
    <property type="protein sequence ID" value="CAG8590580.1"/>
    <property type="molecule type" value="Genomic_DNA"/>
</dbReference>
<accession>A0ABN7UGF4</accession>
<evidence type="ECO:0000313" key="2">
    <source>
        <dbReference type="Proteomes" id="UP000789901"/>
    </source>
</evidence>
<evidence type="ECO:0000313" key="1">
    <source>
        <dbReference type="EMBL" id="CAG8590580.1"/>
    </source>
</evidence>
<gene>
    <name evidence="1" type="ORF">GMARGA_LOCUS6389</name>
</gene>